<keyword evidence="1" id="KW-0732">Signal</keyword>
<evidence type="ECO:0000313" key="3">
    <source>
        <dbReference type="EMBL" id="KAH0573047.1"/>
    </source>
</evidence>
<gene>
    <name evidence="2" type="ORF">SS50377_13171</name>
    <name evidence="3" type="ORF">SS50377_25165</name>
</gene>
<dbReference type="EMBL" id="KI546062">
    <property type="protein sequence ID" value="EST46806.1"/>
    <property type="molecule type" value="Genomic_DNA"/>
</dbReference>
<feature type="chain" id="PRO_5004749212" evidence="1">
    <location>
        <begin position="20"/>
        <end position="565"/>
    </location>
</feature>
<accession>V6LSY4</accession>
<protein>
    <submittedName>
        <fullName evidence="2">Uncharacterized protein</fullName>
    </submittedName>
</protein>
<evidence type="ECO:0000313" key="2">
    <source>
        <dbReference type="EMBL" id="EST46806.1"/>
    </source>
</evidence>
<evidence type="ECO:0000256" key="1">
    <source>
        <dbReference type="SAM" id="SignalP"/>
    </source>
</evidence>
<dbReference type="SUPFAM" id="SSF52058">
    <property type="entry name" value="L domain-like"/>
    <property type="match status" value="1"/>
</dbReference>
<dbReference type="EMBL" id="AUWU02000005">
    <property type="protein sequence ID" value="KAH0573047.1"/>
    <property type="molecule type" value="Genomic_DNA"/>
</dbReference>
<dbReference type="AlphaFoldDB" id="V6LSY4"/>
<reference evidence="3" key="2">
    <citation type="submission" date="2020-12" db="EMBL/GenBank/DDBJ databases">
        <title>New Spironucleus salmonicida genome in near-complete chromosomes.</title>
        <authorList>
            <person name="Xu F."/>
            <person name="Kurt Z."/>
            <person name="Jimenez-Gonzalez A."/>
            <person name="Astvaldsson A."/>
            <person name="Andersson J.O."/>
            <person name="Svard S.G."/>
        </authorList>
    </citation>
    <scope>NUCLEOTIDE SEQUENCE</scope>
    <source>
        <strain evidence="3">ATCC 50377</strain>
    </source>
</reference>
<dbReference type="VEuPathDB" id="GiardiaDB:SS50377_25165"/>
<dbReference type="Proteomes" id="UP000018208">
    <property type="component" value="Unassembled WGS sequence"/>
</dbReference>
<dbReference type="OrthoDB" id="4691307at2759"/>
<keyword evidence="4" id="KW-1185">Reference proteome</keyword>
<evidence type="ECO:0000313" key="4">
    <source>
        <dbReference type="Proteomes" id="UP000018208"/>
    </source>
</evidence>
<dbReference type="InterPro" id="IPR032675">
    <property type="entry name" value="LRR_dom_sf"/>
</dbReference>
<organism evidence="2">
    <name type="scientific">Spironucleus salmonicida</name>
    <dbReference type="NCBI Taxonomy" id="348837"/>
    <lineage>
        <taxon>Eukaryota</taxon>
        <taxon>Metamonada</taxon>
        <taxon>Diplomonadida</taxon>
        <taxon>Hexamitidae</taxon>
        <taxon>Hexamitinae</taxon>
        <taxon>Spironucleus</taxon>
    </lineage>
</organism>
<proteinExistence type="predicted"/>
<sequence length="565" mass="63213">MLFTLLDTISCLDLLFTSAGGPQWKSSANWQQSDNICERFGVECEDGIPVVLDLTRNNLQGTLPDCFINTSFKEIYLSHNNIFGPCPSVPVAIEYFHIRNTNITSLPTNICKSEIKSLRASLSKVKGDFLSCYLNIDDLDLAMLGLVAQQIETIQIKSTVLKISHNDLSKFTFIFNGQLLILDVTGTGVGGNINIKAELGLKQLSIASTELIVTGNSPQNLQVFDISYTRNEVPHPEQFSSAIRIIAAVGTIQYKFPYSLNDISLLSPDIFMDFTNTSFFCGHERSATTDCFLVQILNLTQQGNSVNFELNIQIKNSQNYSFIGLTASYENVQIDCEAIKHKVHCISDKQLTEIAVLFNNFTISASDANFGSEVKPSDILPEFVQTSGFKIIQQQIFEHNLTVTGMANCPDYTEFLEDILSPISLKYPQILSKFQFVFLPLSVPVEGFVFQTYAMHGQWEAYGDSVMTCAERIMYQRDFVESSLCYAQKPSLSQCFASDWTEIITCASENPYIEADSRYAYDILNSGPSPTAFIDNIEIQYEKYEDVVRAMCNVLGDIDICIKII</sequence>
<feature type="signal peptide" evidence="1">
    <location>
        <begin position="1"/>
        <end position="19"/>
    </location>
</feature>
<dbReference type="Gene3D" id="3.80.10.10">
    <property type="entry name" value="Ribonuclease Inhibitor"/>
    <property type="match status" value="1"/>
</dbReference>
<reference evidence="2 3" key="1">
    <citation type="journal article" date="2014" name="PLoS Genet.">
        <title>The Genome of Spironucleus salmonicida Highlights a Fish Pathogen Adapted to Fluctuating Environments.</title>
        <authorList>
            <person name="Xu F."/>
            <person name="Jerlstrom-Hultqvist J."/>
            <person name="Einarsson E."/>
            <person name="Astvaldsson A."/>
            <person name="Svard S.G."/>
            <person name="Andersson J.O."/>
        </authorList>
    </citation>
    <scope>NUCLEOTIDE SEQUENCE</scope>
    <source>
        <strain evidence="3">ATCC 50377</strain>
    </source>
</reference>
<name>V6LSY4_9EUKA</name>